<accession>A0AA37RV26</accession>
<dbReference type="Gene3D" id="3.40.1440.10">
    <property type="entry name" value="GIY-YIG endonuclease"/>
    <property type="match status" value="1"/>
</dbReference>
<reference evidence="3" key="1">
    <citation type="journal article" date="2014" name="Int. J. Syst. Evol. Microbiol.">
        <title>Complete genome sequence of Corynebacterium casei LMG S-19264T (=DSM 44701T), isolated from a smear-ripened cheese.</title>
        <authorList>
            <consortium name="US DOE Joint Genome Institute (JGI-PGF)"/>
            <person name="Walter F."/>
            <person name="Albersmeier A."/>
            <person name="Kalinowski J."/>
            <person name="Ruckert C."/>
        </authorList>
    </citation>
    <scope>NUCLEOTIDE SEQUENCE</scope>
    <source>
        <strain evidence="3">NBRC 101628</strain>
    </source>
</reference>
<organism evidence="3 4">
    <name type="scientific">Paraferrimonas sedimenticola</name>
    <dbReference type="NCBI Taxonomy" id="375674"/>
    <lineage>
        <taxon>Bacteria</taxon>
        <taxon>Pseudomonadati</taxon>
        <taxon>Pseudomonadota</taxon>
        <taxon>Gammaproteobacteria</taxon>
        <taxon>Alteromonadales</taxon>
        <taxon>Ferrimonadaceae</taxon>
        <taxon>Paraferrimonas</taxon>
    </lineage>
</organism>
<evidence type="ECO:0000313" key="3">
    <source>
        <dbReference type="EMBL" id="GLP95931.1"/>
    </source>
</evidence>
<dbReference type="SUPFAM" id="SSF82771">
    <property type="entry name" value="GIY-YIG endonuclease"/>
    <property type="match status" value="1"/>
</dbReference>
<comment type="caution">
    <text evidence="3">The sequence shown here is derived from an EMBL/GenBank/DDBJ whole genome shotgun (WGS) entry which is preliminary data.</text>
</comment>
<evidence type="ECO:0000259" key="2">
    <source>
        <dbReference type="PROSITE" id="PS50164"/>
    </source>
</evidence>
<dbReference type="AlphaFoldDB" id="A0AA37RV26"/>
<comment type="similarity">
    <text evidence="1">Belongs to the UPF0213 family.</text>
</comment>
<dbReference type="PROSITE" id="PS50164">
    <property type="entry name" value="GIY_YIG"/>
    <property type="match status" value="1"/>
</dbReference>
<dbReference type="Pfam" id="PF01541">
    <property type="entry name" value="GIY-YIG"/>
    <property type="match status" value="1"/>
</dbReference>
<gene>
    <name evidence="3" type="primary">yhbQ</name>
    <name evidence="3" type="ORF">GCM10007895_12370</name>
</gene>
<protein>
    <submittedName>
        <fullName evidence="3">UPF0213 protein YhbQ</fullName>
    </submittedName>
</protein>
<evidence type="ECO:0000313" key="4">
    <source>
        <dbReference type="Proteomes" id="UP001161422"/>
    </source>
</evidence>
<name>A0AA37RV26_9GAMM</name>
<dbReference type="Proteomes" id="UP001161422">
    <property type="component" value="Unassembled WGS sequence"/>
</dbReference>
<dbReference type="RefSeq" id="WP_095506497.1">
    <property type="nucleotide sequence ID" value="NZ_BSNC01000003.1"/>
</dbReference>
<dbReference type="EMBL" id="BSNC01000003">
    <property type="protein sequence ID" value="GLP95931.1"/>
    <property type="molecule type" value="Genomic_DNA"/>
</dbReference>
<evidence type="ECO:0000256" key="1">
    <source>
        <dbReference type="ARBA" id="ARBA00007435"/>
    </source>
</evidence>
<sequence length="92" mass="10384">MSEYSLYLIQTKDGALYTGITTDVARRFGEHQDSPKGAKALRGRGPLTLVFNQSVGDRSRASRLEHKVKRLSKPQKLALIDRRLELSELLDD</sequence>
<proteinExistence type="inferred from homology"/>
<dbReference type="InterPro" id="IPR000305">
    <property type="entry name" value="GIY-YIG_endonuc"/>
</dbReference>
<dbReference type="CDD" id="cd10456">
    <property type="entry name" value="GIY-YIG_UPF0213"/>
    <property type="match status" value="1"/>
</dbReference>
<dbReference type="PANTHER" id="PTHR34477:SF1">
    <property type="entry name" value="UPF0213 PROTEIN YHBQ"/>
    <property type="match status" value="1"/>
</dbReference>
<dbReference type="InterPro" id="IPR050190">
    <property type="entry name" value="UPF0213_domain"/>
</dbReference>
<dbReference type="PANTHER" id="PTHR34477">
    <property type="entry name" value="UPF0213 PROTEIN YHBQ"/>
    <property type="match status" value="1"/>
</dbReference>
<reference evidence="3" key="2">
    <citation type="submission" date="2023-01" db="EMBL/GenBank/DDBJ databases">
        <title>Draft genome sequence of Paraferrimonas sedimenticola strain NBRC 101628.</title>
        <authorList>
            <person name="Sun Q."/>
            <person name="Mori K."/>
        </authorList>
    </citation>
    <scope>NUCLEOTIDE SEQUENCE</scope>
    <source>
        <strain evidence="3">NBRC 101628</strain>
    </source>
</reference>
<feature type="domain" description="GIY-YIG" evidence="2">
    <location>
        <begin position="2"/>
        <end position="78"/>
    </location>
</feature>
<keyword evidence="4" id="KW-1185">Reference proteome</keyword>
<dbReference type="InterPro" id="IPR035901">
    <property type="entry name" value="GIY-YIG_endonuc_sf"/>
</dbReference>